<feature type="domain" description="TonB-dependent receptor plug" evidence="15">
    <location>
        <begin position="61"/>
        <end position="157"/>
    </location>
</feature>
<evidence type="ECO:0000256" key="5">
    <source>
        <dbReference type="ARBA" id="ARBA00022692"/>
    </source>
</evidence>
<evidence type="ECO:0000256" key="10">
    <source>
        <dbReference type="ARBA" id="ARBA00023237"/>
    </source>
</evidence>
<dbReference type="RefSeq" id="WP_151094413.1">
    <property type="nucleotide sequence ID" value="NZ_CP071520.1"/>
</dbReference>
<evidence type="ECO:0000256" key="9">
    <source>
        <dbReference type="ARBA" id="ARBA00023170"/>
    </source>
</evidence>
<evidence type="ECO:0000256" key="12">
    <source>
        <dbReference type="RuleBase" id="RU003357"/>
    </source>
</evidence>
<evidence type="ECO:0000313" key="16">
    <source>
        <dbReference type="EMBL" id="QSX98594.1"/>
    </source>
</evidence>
<dbReference type="GO" id="GO:0009279">
    <property type="term" value="C:cell outer membrane"/>
    <property type="evidence" value="ECO:0007669"/>
    <property type="project" value="UniProtKB-SubCell"/>
</dbReference>
<evidence type="ECO:0000259" key="14">
    <source>
        <dbReference type="Pfam" id="PF00593"/>
    </source>
</evidence>
<dbReference type="InterPro" id="IPR012910">
    <property type="entry name" value="Plug_dom"/>
</dbReference>
<dbReference type="PROSITE" id="PS52016">
    <property type="entry name" value="TONB_DEPENDENT_REC_3"/>
    <property type="match status" value="1"/>
</dbReference>
<proteinExistence type="inferred from homology"/>
<feature type="signal peptide" evidence="13">
    <location>
        <begin position="1"/>
        <end position="23"/>
    </location>
</feature>
<dbReference type="AlphaFoldDB" id="A0AAJ4MWL4"/>
<evidence type="ECO:0000259" key="15">
    <source>
        <dbReference type="Pfam" id="PF07715"/>
    </source>
</evidence>
<dbReference type="PANTHER" id="PTHR30069:SF29">
    <property type="entry name" value="HEMOGLOBIN AND HEMOGLOBIN-HAPTOGLOBIN-BINDING PROTEIN 1-RELATED"/>
    <property type="match status" value="1"/>
</dbReference>
<comment type="similarity">
    <text evidence="2 11 12">Belongs to the TonB-dependent receptor family.</text>
</comment>
<evidence type="ECO:0000256" key="11">
    <source>
        <dbReference type="PROSITE-ProRule" id="PRU01360"/>
    </source>
</evidence>
<evidence type="ECO:0000256" key="3">
    <source>
        <dbReference type="ARBA" id="ARBA00022448"/>
    </source>
</evidence>
<evidence type="ECO:0000313" key="17">
    <source>
        <dbReference type="Proteomes" id="UP000662821"/>
    </source>
</evidence>
<feature type="chain" id="PRO_5042501720" evidence="13">
    <location>
        <begin position="24"/>
        <end position="668"/>
    </location>
</feature>
<dbReference type="InterPro" id="IPR000531">
    <property type="entry name" value="Beta-barrel_TonB"/>
</dbReference>
<keyword evidence="10 11" id="KW-0998">Cell outer membrane</keyword>
<keyword evidence="3 11" id="KW-0813">Transport</keyword>
<accession>A0AAJ4MWL4</accession>
<feature type="domain" description="TonB-dependent receptor-like beta-barrel" evidence="14">
    <location>
        <begin position="266"/>
        <end position="642"/>
    </location>
</feature>
<dbReference type="InterPro" id="IPR036942">
    <property type="entry name" value="Beta-barrel_TonB_sf"/>
</dbReference>
<dbReference type="EMBL" id="CP071520">
    <property type="protein sequence ID" value="QSX98594.1"/>
    <property type="molecule type" value="Genomic_DNA"/>
</dbReference>
<keyword evidence="6 13" id="KW-0732">Signal</keyword>
<keyword evidence="7 12" id="KW-0798">TonB box</keyword>
<dbReference type="GO" id="GO:0015344">
    <property type="term" value="F:siderophore uptake transmembrane transporter activity"/>
    <property type="evidence" value="ECO:0007669"/>
    <property type="project" value="TreeGrafter"/>
</dbReference>
<reference evidence="16 17" key="1">
    <citation type="submission" date="2021-03" db="EMBL/GenBank/DDBJ databases">
        <title>Draft genome sequence of Janthinobacterium sp. strain PLB02 isolated from infected primmorphs (Lubomirskia baicalensis).</title>
        <authorList>
            <person name="Chernogor L.I."/>
            <person name="Belikov S.I."/>
            <person name="Petrushin I.S."/>
        </authorList>
    </citation>
    <scope>NUCLEOTIDE SEQUENCE [LARGE SCALE GENOMIC DNA]</scope>
    <source>
        <strain evidence="16 17">PLB02</strain>
    </source>
</reference>
<comment type="subcellular location">
    <subcellularLocation>
        <location evidence="1 11">Cell outer membrane</location>
        <topology evidence="1 11">Multi-pass membrane protein</topology>
    </subcellularLocation>
</comment>
<keyword evidence="4 11" id="KW-1134">Transmembrane beta strand</keyword>
<evidence type="ECO:0000256" key="13">
    <source>
        <dbReference type="SAM" id="SignalP"/>
    </source>
</evidence>
<dbReference type="Pfam" id="PF00593">
    <property type="entry name" value="TonB_dep_Rec_b-barrel"/>
    <property type="match status" value="1"/>
</dbReference>
<sequence>MLKQVLAGAVMLALAHMAQTARAQQMAGNDGVDAAAPFVLGTVTVIGQREQAGQMEQQVGSQVSRAEMRRFNRDNVGDALNLLSGVSLSTNARNEKTVAIRGFDSRQVPLYIDGIPVYVPYDGYVDFNRFTTSDLAAIQVAKGFSSVAYGANTLGGAINLVSRKPSARLEGDTSIGFGSGSERQVSSNVGTNQGLWYLQAGVSYIDSDGFPLSSDFRPTATEDGGTRNNAYRKDHKFSFKVGLTPDGARAGDEYALSYYKQHGEKGQPPSTNPVGARYWQWPYWNKESVYFVSQTRLGDTERLKLRLYHDSYDNEITSYTNGSYATLKTSGQGSVSGGRSIYNDRTNGGAVELESFRLASHSLRFVASYKADEHQELDAKGVRTTWYKDALWTLGAEDSIALNAATELSLGVSRNALRPDTVYSAGNAYTLPENQSATDMQAGLFHKIGTDARVYATVARKSRLPTLKDRYSQRLGTYIENPNLRAEEALNYEVGYQASVRGLALDAALFYSDVKDKIQSVANVAGVRAQMQNAGRAHISGAELGLRGRAGAWLDFGGNYTYTEMKNVSDRAIRLTDVPRHKLTAHAVLHAARQVDVVAIAEANSGRWVSNTLELGGFATVNLKAVYRPLPALTLEAGVSNLADRNYALADGFPSAGRTWLANAQYQF</sequence>
<dbReference type="InterPro" id="IPR039426">
    <property type="entry name" value="TonB-dep_rcpt-like"/>
</dbReference>
<evidence type="ECO:0000256" key="4">
    <source>
        <dbReference type="ARBA" id="ARBA00022452"/>
    </source>
</evidence>
<evidence type="ECO:0000256" key="7">
    <source>
        <dbReference type="ARBA" id="ARBA00023077"/>
    </source>
</evidence>
<keyword evidence="9 16" id="KW-0675">Receptor</keyword>
<evidence type="ECO:0000256" key="8">
    <source>
        <dbReference type="ARBA" id="ARBA00023136"/>
    </source>
</evidence>
<keyword evidence="8 11" id="KW-0472">Membrane</keyword>
<gene>
    <name evidence="16" type="ORF">J3P46_12260</name>
</gene>
<keyword evidence="5 11" id="KW-0812">Transmembrane</keyword>
<evidence type="ECO:0000256" key="1">
    <source>
        <dbReference type="ARBA" id="ARBA00004571"/>
    </source>
</evidence>
<dbReference type="Proteomes" id="UP000662821">
    <property type="component" value="Chromosome"/>
</dbReference>
<dbReference type="SUPFAM" id="SSF56935">
    <property type="entry name" value="Porins"/>
    <property type="match status" value="1"/>
</dbReference>
<evidence type="ECO:0000256" key="6">
    <source>
        <dbReference type="ARBA" id="ARBA00022729"/>
    </source>
</evidence>
<evidence type="ECO:0000256" key="2">
    <source>
        <dbReference type="ARBA" id="ARBA00009810"/>
    </source>
</evidence>
<dbReference type="InterPro" id="IPR037066">
    <property type="entry name" value="Plug_dom_sf"/>
</dbReference>
<dbReference type="GO" id="GO:0044718">
    <property type="term" value="P:siderophore transmembrane transport"/>
    <property type="evidence" value="ECO:0007669"/>
    <property type="project" value="TreeGrafter"/>
</dbReference>
<dbReference type="CDD" id="cd01347">
    <property type="entry name" value="ligand_gated_channel"/>
    <property type="match status" value="1"/>
</dbReference>
<dbReference type="Gene3D" id="2.170.130.10">
    <property type="entry name" value="TonB-dependent receptor, plug domain"/>
    <property type="match status" value="1"/>
</dbReference>
<dbReference type="PANTHER" id="PTHR30069">
    <property type="entry name" value="TONB-DEPENDENT OUTER MEMBRANE RECEPTOR"/>
    <property type="match status" value="1"/>
</dbReference>
<dbReference type="Gene3D" id="2.40.170.20">
    <property type="entry name" value="TonB-dependent receptor, beta-barrel domain"/>
    <property type="match status" value="1"/>
</dbReference>
<name>A0AAJ4MWL4_9BURK</name>
<dbReference type="Pfam" id="PF07715">
    <property type="entry name" value="Plug"/>
    <property type="match status" value="1"/>
</dbReference>
<organism evidence="16 17">
    <name type="scientific">Janthinobacterium lividum</name>
    <dbReference type="NCBI Taxonomy" id="29581"/>
    <lineage>
        <taxon>Bacteria</taxon>
        <taxon>Pseudomonadati</taxon>
        <taxon>Pseudomonadota</taxon>
        <taxon>Betaproteobacteria</taxon>
        <taxon>Burkholderiales</taxon>
        <taxon>Oxalobacteraceae</taxon>
        <taxon>Janthinobacterium</taxon>
    </lineage>
</organism>
<protein>
    <submittedName>
        <fullName evidence="16">TonB-dependent receptor</fullName>
    </submittedName>
</protein>